<proteinExistence type="inferred from homology"/>
<dbReference type="InterPro" id="IPR002317">
    <property type="entry name" value="Ser-tRNA-ligase_type_1"/>
</dbReference>
<accession>A0A815J608</accession>
<reference evidence="3" key="1">
    <citation type="submission" date="2021-02" db="EMBL/GenBank/DDBJ databases">
        <authorList>
            <person name="Nowell W R."/>
        </authorList>
    </citation>
    <scope>NUCLEOTIDE SEQUENCE</scope>
</reference>
<dbReference type="EMBL" id="CAJNOO010005105">
    <property type="protein sequence ID" value="CAF1404253.1"/>
    <property type="molecule type" value="Genomic_DNA"/>
</dbReference>
<evidence type="ECO:0000313" key="3">
    <source>
        <dbReference type="EMBL" id="CAF1374954.1"/>
    </source>
</evidence>
<sequence length="224" mass="26501">MTATNEGQVVIQDYLEAARRETKERSVGIMFGRLMCNMGQYQKSQRYFEQLLINSKDEDPAWIEFNIGRALHFKGEWEKARKYYDNAHRRMMNVDPPREKDSANVLNNIGAVLKNEGNDEWLAPERLPIRYYDISSCFRQEAGSYSRDTCGIFPVHQFEKIEQLCITSPHDNQSWKMFEEMILRSSPHGRKRPYTNNLRRKTITVYSDRLRQSYTTFYSILRSS</sequence>
<dbReference type="Proteomes" id="UP000663882">
    <property type="component" value="Unassembled WGS sequence"/>
</dbReference>
<comment type="similarity">
    <text evidence="1">Belongs to the class-II aminoacyl-tRNA synthetase family. Type-1 seryl-tRNA synthetase subfamily.</text>
</comment>
<dbReference type="Gene3D" id="3.30.930.10">
    <property type="entry name" value="Bira Bifunctional Protein, Domain 2"/>
    <property type="match status" value="1"/>
</dbReference>
<dbReference type="Pfam" id="PF00587">
    <property type="entry name" value="tRNA-synt_2b"/>
    <property type="match status" value="1"/>
</dbReference>
<dbReference type="InterPro" id="IPR045864">
    <property type="entry name" value="aa-tRNA-synth_II/BPL/LPL"/>
</dbReference>
<dbReference type="Proteomes" id="UP000663889">
    <property type="component" value="Unassembled WGS sequence"/>
</dbReference>
<gene>
    <name evidence="4" type="ORF">RFH988_LOCUS34976</name>
    <name evidence="3" type="ORF">SEV965_LOCUS30097</name>
</gene>
<dbReference type="GO" id="GO:0004828">
    <property type="term" value="F:serine-tRNA ligase activity"/>
    <property type="evidence" value="ECO:0007669"/>
    <property type="project" value="InterPro"/>
</dbReference>
<dbReference type="Gene3D" id="1.25.40.10">
    <property type="entry name" value="Tetratricopeptide repeat domain"/>
    <property type="match status" value="1"/>
</dbReference>
<dbReference type="GO" id="GO:0005524">
    <property type="term" value="F:ATP binding"/>
    <property type="evidence" value="ECO:0007669"/>
    <property type="project" value="InterPro"/>
</dbReference>
<dbReference type="GO" id="GO:0006434">
    <property type="term" value="P:seryl-tRNA aminoacylation"/>
    <property type="evidence" value="ECO:0007669"/>
    <property type="project" value="InterPro"/>
</dbReference>
<organism evidence="3 5">
    <name type="scientific">Rotaria sordida</name>
    <dbReference type="NCBI Taxonomy" id="392033"/>
    <lineage>
        <taxon>Eukaryota</taxon>
        <taxon>Metazoa</taxon>
        <taxon>Spiralia</taxon>
        <taxon>Gnathifera</taxon>
        <taxon>Rotifera</taxon>
        <taxon>Eurotatoria</taxon>
        <taxon>Bdelloidea</taxon>
        <taxon>Philodinida</taxon>
        <taxon>Philodinidae</taxon>
        <taxon>Rotaria</taxon>
    </lineage>
</organism>
<protein>
    <recommendedName>
        <fullName evidence="2">Aminoacyl-tRNA synthetase class II (G/ P/ S/T) domain-containing protein</fullName>
    </recommendedName>
</protein>
<evidence type="ECO:0000313" key="4">
    <source>
        <dbReference type="EMBL" id="CAF1404253.1"/>
    </source>
</evidence>
<evidence type="ECO:0000259" key="2">
    <source>
        <dbReference type="Pfam" id="PF00587"/>
    </source>
</evidence>
<evidence type="ECO:0000256" key="1">
    <source>
        <dbReference type="ARBA" id="ARBA00010728"/>
    </source>
</evidence>
<dbReference type="SUPFAM" id="SSF48452">
    <property type="entry name" value="TPR-like"/>
    <property type="match status" value="1"/>
</dbReference>
<dbReference type="PANTHER" id="PTHR11778">
    <property type="entry name" value="SERYL-TRNA SYNTHETASE"/>
    <property type="match status" value="1"/>
</dbReference>
<evidence type="ECO:0000313" key="5">
    <source>
        <dbReference type="Proteomes" id="UP000663889"/>
    </source>
</evidence>
<feature type="domain" description="Aminoacyl-tRNA synthetase class II (G/ P/ S/T)" evidence="2">
    <location>
        <begin position="117"/>
        <end position="182"/>
    </location>
</feature>
<dbReference type="OrthoDB" id="1658288at2759"/>
<dbReference type="EMBL" id="CAJNOU010003173">
    <property type="protein sequence ID" value="CAF1374954.1"/>
    <property type="molecule type" value="Genomic_DNA"/>
</dbReference>
<name>A0A815J608_9BILA</name>
<dbReference type="InterPro" id="IPR011990">
    <property type="entry name" value="TPR-like_helical_dom_sf"/>
</dbReference>
<comment type="caution">
    <text evidence="3">The sequence shown here is derived from an EMBL/GenBank/DDBJ whole genome shotgun (WGS) entry which is preliminary data.</text>
</comment>
<dbReference type="AlphaFoldDB" id="A0A815J608"/>
<dbReference type="InterPro" id="IPR002314">
    <property type="entry name" value="aa-tRNA-synt_IIb"/>
</dbReference>
<dbReference type="SUPFAM" id="SSF55681">
    <property type="entry name" value="Class II aaRS and biotin synthetases"/>
    <property type="match status" value="1"/>
</dbReference>
<dbReference type="PRINTS" id="PR00981">
    <property type="entry name" value="TRNASYNTHSER"/>
</dbReference>